<proteinExistence type="predicted"/>
<dbReference type="PANTHER" id="PTHR16026">
    <property type="entry name" value="CARTILAGE ACIDIC PROTEIN 1"/>
    <property type="match status" value="1"/>
</dbReference>
<dbReference type="PANTHER" id="PTHR16026:SF0">
    <property type="entry name" value="CARTILAGE ACIDIC PROTEIN 1"/>
    <property type="match status" value="1"/>
</dbReference>
<dbReference type="InterPro" id="IPR019734">
    <property type="entry name" value="TPR_rpt"/>
</dbReference>
<feature type="repeat" description="TPR" evidence="2">
    <location>
        <begin position="280"/>
        <end position="313"/>
    </location>
</feature>
<dbReference type="Gene3D" id="2.130.10.130">
    <property type="entry name" value="Integrin alpha, N-terminal"/>
    <property type="match status" value="2"/>
</dbReference>
<keyword evidence="2" id="KW-0802">TPR repeat</keyword>
<dbReference type="InterPro" id="IPR027039">
    <property type="entry name" value="Crtac1"/>
</dbReference>
<gene>
    <name evidence="4" type="ORF">Pla100_02240</name>
</gene>
<dbReference type="Pfam" id="PF07593">
    <property type="entry name" value="UnbV_ASPIC"/>
    <property type="match status" value="1"/>
</dbReference>
<protein>
    <submittedName>
        <fullName evidence="4">ASPIC and UnbV</fullName>
    </submittedName>
</protein>
<dbReference type="SUPFAM" id="SSF48452">
    <property type="entry name" value="TPR-like"/>
    <property type="match status" value="1"/>
</dbReference>
<accession>A0A5C6AW59</accession>
<dbReference type="InterPro" id="IPR011519">
    <property type="entry name" value="UnbV_ASPIC"/>
</dbReference>
<evidence type="ECO:0000256" key="1">
    <source>
        <dbReference type="ARBA" id="ARBA00022729"/>
    </source>
</evidence>
<dbReference type="InterPro" id="IPR013517">
    <property type="entry name" value="FG-GAP"/>
</dbReference>
<dbReference type="SUPFAM" id="SSF69318">
    <property type="entry name" value="Integrin alpha N-terminal domain"/>
    <property type="match status" value="1"/>
</dbReference>
<organism evidence="4 5">
    <name type="scientific">Neorhodopirellula pilleata</name>
    <dbReference type="NCBI Taxonomy" id="2714738"/>
    <lineage>
        <taxon>Bacteria</taxon>
        <taxon>Pseudomonadati</taxon>
        <taxon>Planctomycetota</taxon>
        <taxon>Planctomycetia</taxon>
        <taxon>Pirellulales</taxon>
        <taxon>Pirellulaceae</taxon>
        <taxon>Neorhodopirellula</taxon>
    </lineage>
</organism>
<reference evidence="4 5" key="1">
    <citation type="submission" date="2019-02" db="EMBL/GenBank/DDBJ databases">
        <title>Deep-cultivation of Planctomycetes and their phenomic and genomic characterization uncovers novel biology.</title>
        <authorList>
            <person name="Wiegand S."/>
            <person name="Jogler M."/>
            <person name="Boedeker C."/>
            <person name="Pinto D."/>
            <person name="Vollmers J."/>
            <person name="Rivas-Marin E."/>
            <person name="Kohn T."/>
            <person name="Peeters S.H."/>
            <person name="Heuer A."/>
            <person name="Rast P."/>
            <person name="Oberbeckmann S."/>
            <person name="Bunk B."/>
            <person name="Jeske O."/>
            <person name="Meyerdierks A."/>
            <person name="Storesund J.E."/>
            <person name="Kallscheuer N."/>
            <person name="Luecker S."/>
            <person name="Lage O.M."/>
            <person name="Pohl T."/>
            <person name="Merkel B.J."/>
            <person name="Hornburger P."/>
            <person name="Mueller R.-W."/>
            <person name="Bruemmer F."/>
            <person name="Labrenz M."/>
            <person name="Spormann A.M."/>
            <person name="Op Den Camp H."/>
            <person name="Overmann J."/>
            <person name="Amann R."/>
            <person name="Jetten M.S.M."/>
            <person name="Mascher T."/>
            <person name="Medema M.H."/>
            <person name="Devos D.P."/>
            <person name="Kaster A.-K."/>
            <person name="Ovreas L."/>
            <person name="Rohde M."/>
            <person name="Galperin M.Y."/>
            <person name="Jogler C."/>
        </authorList>
    </citation>
    <scope>NUCLEOTIDE SEQUENCE [LARGE SCALE GENOMIC DNA]</scope>
    <source>
        <strain evidence="4 5">Pla100</strain>
    </source>
</reference>
<name>A0A5C6AW59_9BACT</name>
<dbReference type="AlphaFoldDB" id="A0A5C6AW59"/>
<dbReference type="Pfam" id="PF13517">
    <property type="entry name" value="FG-GAP_3"/>
    <property type="match status" value="2"/>
</dbReference>
<dbReference type="OrthoDB" id="5287961at2"/>
<dbReference type="Proteomes" id="UP000316213">
    <property type="component" value="Unassembled WGS sequence"/>
</dbReference>
<dbReference type="Gene3D" id="1.25.40.10">
    <property type="entry name" value="Tetratricopeptide repeat domain"/>
    <property type="match status" value="2"/>
</dbReference>
<evidence type="ECO:0000313" key="5">
    <source>
        <dbReference type="Proteomes" id="UP000316213"/>
    </source>
</evidence>
<keyword evidence="5" id="KW-1185">Reference proteome</keyword>
<evidence type="ECO:0000256" key="2">
    <source>
        <dbReference type="PROSITE-ProRule" id="PRU00339"/>
    </source>
</evidence>
<dbReference type="PROSITE" id="PS50005">
    <property type="entry name" value="TPR"/>
    <property type="match status" value="1"/>
</dbReference>
<dbReference type="InterPro" id="IPR011990">
    <property type="entry name" value="TPR-like_helical_dom_sf"/>
</dbReference>
<feature type="domain" description="ASPIC/UnbV" evidence="3">
    <location>
        <begin position="912"/>
        <end position="978"/>
    </location>
</feature>
<evidence type="ECO:0000259" key="3">
    <source>
        <dbReference type="Pfam" id="PF07593"/>
    </source>
</evidence>
<evidence type="ECO:0000313" key="4">
    <source>
        <dbReference type="EMBL" id="TWU03306.1"/>
    </source>
</evidence>
<dbReference type="EMBL" id="SJPM01000001">
    <property type="protein sequence ID" value="TWU03306.1"/>
    <property type="molecule type" value="Genomic_DNA"/>
</dbReference>
<sequence>MASHFQAKCLNDNFLSSCGIFVLLGCWLLTGCNRESPRLPTSESNSPFESAQNLERTGDTESILKAAQEALLDDPGNTAAVELAMDCYHKLGQFGPAADLAAELASKPGFNSENRLVLAFDWHLRAGDYERAEKDLLNGLAVAPNSIKLNRLIAQLLNSQGRRAEASVYVRNLIRLEQIRPEELLSLIDLRGPFHLVEYGDLIDVRNVSLFQLGRARQLYSSVRGSADETISILNPLTEKYPESSAVAAFYGRVLAENGPTGSYEKWLYSELPNGITRQPEYWSSLGTWLSQQNRLKESVRACAEAIRLDPSDRESLRTMITALEELNETEKATQLRQRLSDLDQIFRIAKSADHEQSLWISQTLQEHARPWESIGWLIQSKGLQGTLREHAVEITQRFQATWAWEKSTSRDRIELAKQRQLLGFSASKWPLPDLNRAYHASRLDFSHPSEQVVYRLIDVAATLGLVTKYDSGFPFDKIDDAKLGGTPMYVYQINGGGIAAVDYELDGSVDLYISQAGGTPGEPGGSQPNQMFRLLDFQFSETTRSSGADDRGFSQGVCAGDINQDGFPDLLVSNIGENNVYFNQGDGTFRPAPDLISEKTKVWSSCLAVADLTGDHLPEIVEVNYIDDASSHESKCDPSCASPQKFAKATDDFYTCQPDGTFLRWDTLEAPARLGLGVVITNFDNRNGNDCFIANDGDFNHFWSSRKARTTAGGSKFELVESANIRGCNIGRGGNSQACMGVASGDFNGDGTLDLHVTNFFEEPANLFLQTKNGFFSDEERKYGLHDASFNVLGFGTQAADIDHDGWLDLCVLNGHVNDERKSGVPFQMKSQVFRGGERGFKLHLPKDSGNYWDQPNLGRTLVLLDWNRDGRMDFAGSYLDRQISLLENRTEPLGDWIQLELVGSTSERDAIGTTVSARVGKRTFKAWNTAGDGYMCSNEPLVHLGLGKTSQIDELVIAWPSGLTQTFRNVATNRRYLLVESQAIFARTEPKHDTPQPPNPAVDRL</sequence>
<comment type="caution">
    <text evidence="4">The sequence shown here is derived from an EMBL/GenBank/DDBJ whole genome shotgun (WGS) entry which is preliminary data.</text>
</comment>
<keyword evidence="1" id="KW-0732">Signal</keyword>
<dbReference type="InterPro" id="IPR028994">
    <property type="entry name" value="Integrin_alpha_N"/>
</dbReference>